<organism evidence="1 2">
    <name type="scientific">Stecheria intestinalis</name>
    <dbReference type="NCBI Taxonomy" id="2606630"/>
    <lineage>
        <taxon>Bacteria</taxon>
        <taxon>Bacillati</taxon>
        <taxon>Bacillota</taxon>
        <taxon>Erysipelotrichia</taxon>
        <taxon>Erysipelotrichales</taxon>
        <taxon>Erysipelotrichaceae</taxon>
        <taxon>Stecheria</taxon>
    </lineage>
</organism>
<accession>A0A7X2NR28</accession>
<proteinExistence type="predicted"/>
<comment type="caution">
    <text evidence="1">The sequence shown here is derived from an EMBL/GenBank/DDBJ whole genome shotgun (WGS) entry which is preliminary data.</text>
</comment>
<name>A0A7X2NR28_9FIRM</name>
<evidence type="ECO:0000313" key="1">
    <source>
        <dbReference type="EMBL" id="MSS57853.1"/>
    </source>
</evidence>
<reference evidence="1 2" key="1">
    <citation type="submission" date="2019-08" db="EMBL/GenBank/DDBJ databases">
        <title>In-depth cultivation of the pig gut microbiome towards novel bacterial diversity and tailored functional studies.</title>
        <authorList>
            <person name="Wylensek D."/>
            <person name="Hitch T.C.A."/>
            <person name="Clavel T."/>
        </authorList>
    </citation>
    <scope>NUCLEOTIDE SEQUENCE [LARGE SCALE GENOMIC DNA]</scope>
    <source>
        <strain evidence="1 2">Oil+RF-744-GAM-WT-6</strain>
    </source>
</reference>
<protein>
    <submittedName>
        <fullName evidence="1">Uncharacterized protein</fullName>
    </submittedName>
</protein>
<dbReference type="Proteomes" id="UP000461880">
    <property type="component" value="Unassembled WGS sequence"/>
</dbReference>
<dbReference type="EMBL" id="VUMN01000004">
    <property type="protein sequence ID" value="MSS57853.1"/>
    <property type="molecule type" value="Genomic_DNA"/>
</dbReference>
<gene>
    <name evidence="1" type="ORF">FYJ51_02920</name>
</gene>
<keyword evidence="2" id="KW-1185">Reference proteome</keyword>
<dbReference type="RefSeq" id="WP_154503018.1">
    <property type="nucleotide sequence ID" value="NZ_VUMN01000004.1"/>
</dbReference>
<sequence length="170" mass="18600">MKAEHIRWNKGLAAACTAAAIALGGATVYAQNIGGIQRKMQIWVDGELTTATVDLNEEGSYTIYDGKGNEVGGGGGVAYDGLLNQERPLTAEEMAKEIADQITLDESDGHYYLCWHNKKIDITDDFGEDHYAYLTLVDGSETLYVTINQDGSYSTSPDRYMIPGKDFSTR</sequence>
<evidence type="ECO:0000313" key="2">
    <source>
        <dbReference type="Proteomes" id="UP000461880"/>
    </source>
</evidence>
<dbReference type="AlphaFoldDB" id="A0A7X2NR28"/>